<organism evidence="4 5">
    <name type="scientific">Romboutsia sedimentorum</name>
    <dbReference type="NCBI Taxonomy" id="1368474"/>
    <lineage>
        <taxon>Bacteria</taxon>
        <taxon>Bacillati</taxon>
        <taxon>Bacillota</taxon>
        <taxon>Clostridia</taxon>
        <taxon>Peptostreptococcales</taxon>
        <taxon>Peptostreptococcaceae</taxon>
        <taxon>Romboutsia</taxon>
    </lineage>
</organism>
<dbReference type="Pfam" id="PF13487">
    <property type="entry name" value="HD_5"/>
    <property type="match status" value="1"/>
</dbReference>
<dbReference type="SMART" id="SM00086">
    <property type="entry name" value="PAC"/>
    <property type="match status" value="2"/>
</dbReference>
<proteinExistence type="predicted"/>
<dbReference type="Gene3D" id="3.30.450.20">
    <property type="entry name" value="PAS domain"/>
    <property type="match status" value="2"/>
</dbReference>
<evidence type="ECO:0000259" key="3">
    <source>
        <dbReference type="PROSITE" id="PS51832"/>
    </source>
</evidence>
<dbReference type="EC" id="2.7.7.65" evidence="4"/>
<feature type="domain" description="PAC" evidence="1">
    <location>
        <begin position="199"/>
        <end position="251"/>
    </location>
</feature>
<dbReference type="InterPro" id="IPR001610">
    <property type="entry name" value="PAC"/>
</dbReference>
<feature type="domain" description="PAC" evidence="1">
    <location>
        <begin position="70"/>
        <end position="122"/>
    </location>
</feature>
<dbReference type="CDD" id="cd00077">
    <property type="entry name" value="HDc"/>
    <property type="match status" value="1"/>
</dbReference>
<dbReference type="PROSITE" id="PS51832">
    <property type="entry name" value="HD_GYP"/>
    <property type="match status" value="1"/>
</dbReference>
<dbReference type="EMBL" id="JASKYM010000007">
    <property type="protein sequence ID" value="MDK2564325.1"/>
    <property type="molecule type" value="Genomic_DNA"/>
</dbReference>
<gene>
    <name evidence="4" type="ORF">QOZ84_12255</name>
</gene>
<dbReference type="SMART" id="SM00471">
    <property type="entry name" value="HDc"/>
    <property type="match status" value="1"/>
</dbReference>
<dbReference type="GO" id="GO:0052621">
    <property type="term" value="F:diguanylate cyclase activity"/>
    <property type="evidence" value="ECO:0007669"/>
    <property type="project" value="UniProtKB-EC"/>
</dbReference>
<sequence>MINSSEKFVIDNIPFPIWIKDLDEKLIFVNKEFVRIHKTNINEEFNIEEDVCAKCLMFEVCKIKVKEVIKNNKMCMFDIESENRIKNCYINPFFDENDNLLGVIGVIIDITPIKEKQTKLEERENILTTIIDTLPEYIFYKDKNSRYVGYNKKWSEHYKELGILNMVGKNDFELGVLSKEEAKNFMEQDKEIMKTKQMKTSERRIIDENGRERIEETRKVPVINENGEVWGIVGLSSDVTERTELKEKLIKLSYTDSLTDVYNRAYFEEKKEEFNEEQYLPIGIIMGDVNGLKVINDTFGHLEGDRLLKNMAKILKNGVSKEDFIFRWGGDEFIILMPNCNESKCEKVISNIMSECKKSDFNLIDISISLGSSIKDSLDGDIYINLKEAEEKLYRQKFLQEKSIRSSIIFSLIQSLHEKNVETNEHTKRLVKYAIKIGEKLGFTTAQLDEVILVTKLHDIGKIGISEEILLKPEKLSELEFREIKTHTEKGYRILNASGELSHIARGILTHHERYDGAGYPLGLKGEEIPIMARIVNIVDSYDAMTNYRGYNEVKTKEGAIEEIIRCKSTQFDPEIADVFIDILRNE</sequence>
<protein>
    <submittedName>
        <fullName evidence="4">Diguanylate cyclase</fullName>
        <ecNumber evidence="4">2.7.7.65</ecNumber>
    </submittedName>
</protein>
<dbReference type="InterPro" id="IPR000160">
    <property type="entry name" value="GGDEF_dom"/>
</dbReference>
<dbReference type="PROSITE" id="PS50887">
    <property type="entry name" value="GGDEF"/>
    <property type="match status" value="1"/>
</dbReference>
<comment type="caution">
    <text evidence="4">The sequence shown here is derived from an EMBL/GenBank/DDBJ whole genome shotgun (WGS) entry which is preliminary data.</text>
</comment>
<dbReference type="PROSITE" id="PS50113">
    <property type="entry name" value="PAC"/>
    <property type="match status" value="2"/>
</dbReference>
<name>A0ABT7EFN6_9FIRM</name>
<dbReference type="PANTHER" id="PTHR45228">
    <property type="entry name" value="CYCLIC DI-GMP PHOSPHODIESTERASE TM_0186-RELATED"/>
    <property type="match status" value="1"/>
</dbReference>
<dbReference type="InterPro" id="IPR000014">
    <property type="entry name" value="PAS"/>
</dbReference>
<dbReference type="NCBIfam" id="TIGR00229">
    <property type="entry name" value="sensory_box"/>
    <property type="match status" value="1"/>
</dbReference>
<dbReference type="Pfam" id="PF00990">
    <property type="entry name" value="GGDEF"/>
    <property type="match status" value="1"/>
</dbReference>
<dbReference type="NCBIfam" id="TIGR00254">
    <property type="entry name" value="GGDEF"/>
    <property type="match status" value="1"/>
</dbReference>
<dbReference type="CDD" id="cd01949">
    <property type="entry name" value="GGDEF"/>
    <property type="match status" value="1"/>
</dbReference>
<dbReference type="RefSeq" id="WP_284133252.1">
    <property type="nucleotide sequence ID" value="NZ_JASKYM010000007.1"/>
</dbReference>
<dbReference type="SUPFAM" id="SSF55785">
    <property type="entry name" value="PYP-like sensor domain (PAS domain)"/>
    <property type="match status" value="2"/>
</dbReference>
<dbReference type="InterPro" id="IPR029787">
    <property type="entry name" value="Nucleotide_cyclase"/>
</dbReference>
<dbReference type="InterPro" id="IPR013656">
    <property type="entry name" value="PAS_4"/>
</dbReference>
<dbReference type="InterPro" id="IPR000700">
    <property type="entry name" value="PAS-assoc_C"/>
</dbReference>
<feature type="domain" description="HD-GYP" evidence="3">
    <location>
        <begin position="401"/>
        <end position="587"/>
    </location>
</feature>
<evidence type="ECO:0000259" key="1">
    <source>
        <dbReference type="PROSITE" id="PS50113"/>
    </source>
</evidence>
<dbReference type="Proteomes" id="UP001301012">
    <property type="component" value="Unassembled WGS sequence"/>
</dbReference>
<dbReference type="InterPro" id="IPR003607">
    <property type="entry name" value="HD/PDEase_dom"/>
</dbReference>
<evidence type="ECO:0000313" key="5">
    <source>
        <dbReference type="Proteomes" id="UP001301012"/>
    </source>
</evidence>
<keyword evidence="4" id="KW-0548">Nucleotidyltransferase</keyword>
<dbReference type="InterPro" id="IPR043128">
    <property type="entry name" value="Rev_trsase/Diguanyl_cyclase"/>
</dbReference>
<dbReference type="Pfam" id="PF08448">
    <property type="entry name" value="PAS_4"/>
    <property type="match status" value="1"/>
</dbReference>
<keyword evidence="5" id="KW-1185">Reference proteome</keyword>
<dbReference type="SMART" id="SM00267">
    <property type="entry name" value="GGDEF"/>
    <property type="match status" value="1"/>
</dbReference>
<dbReference type="SUPFAM" id="SSF55073">
    <property type="entry name" value="Nucleotide cyclase"/>
    <property type="match status" value="1"/>
</dbReference>
<dbReference type="SUPFAM" id="SSF109604">
    <property type="entry name" value="HD-domain/PDEase-like"/>
    <property type="match status" value="1"/>
</dbReference>
<evidence type="ECO:0000259" key="2">
    <source>
        <dbReference type="PROSITE" id="PS50887"/>
    </source>
</evidence>
<dbReference type="PANTHER" id="PTHR45228:SF1">
    <property type="entry name" value="CYCLIC DI-GMP PHOSPHODIESTERASE TM_0186"/>
    <property type="match status" value="1"/>
</dbReference>
<accession>A0ABT7EFN6</accession>
<dbReference type="InterPro" id="IPR052020">
    <property type="entry name" value="Cyclic_di-GMP/3'3'-cGAMP_PDE"/>
</dbReference>
<keyword evidence="4" id="KW-0808">Transferase</keyword>
<dbReference type="Pfam" id="PF13188">
    <property type="entry name" value="PAS_8"/>
    <property type="match status" value="1"/>
</dbReference>
<dbReference type="Gene3D" id="1.10.3210.10">
    <property type="entry name" value="Hypothetical protein af1432"/>
    <property type="match status" value="1"/>
</dbReference>
<evidence type="ECO:0000313" key="4">
    <source>
        <dbReference type="EMBL" id="MDK2564325.1"/>
    </source>
</evidence>
<dbReference type="Gene3D" id="3.30.70.270">
    <property type="match status" value="1"/>
</dbReference>
<dbReference type="InterPro" id="IPR037522">
    <property type="entry name" value="HD_GYP_dom"/>
</dbReference>
<feature type="domain" description="GGDEF" evidence="2">
    <location>
        <begin position="280"/>
        <end position="412"/>
    </location>
</feature>
<reference evidence="4 5" key="1">
    <citation type="submission" date="2023-05" db="EMBL/GenBank/DDBJ databases">
        <title>Rombocin, a short stable natural nisin variant, displays selective antimicrobial activity against Listeria monocytogenes and employs dual mode of action to kill target bacterial strains.</title>
        <authorList>
            <person name="Wambui J."/>
            <person name="Stephan R."/>
            <person name="Kuipers O.P."/>
        </authorList>
    </citation>
    <scope>NUCLEOTIDE SEQUENCE [LARGE SCALE GENOMIC DNA]</scope>
    <source>
        <strain evidence="4 5">RC002</strain>
    </source>
</reference>
<dbReference type="InterPro" id="IPR035965">
    <property type="entry name" value="PAS-like_dom_sf"/>
</dbReference>